<proteinExistence type="predicted"/>
<organism evidence="2 3">
    <name type="scientific">Lentinula raphanica</name>
    <dbReference type="NCBI Taxonomy" id="153919"/>
    <lineage>
        <taxon>Eukaryota</taxon>
        <taxon>Fungi</taxon>
        <taxon>Dikarya</taxon>
        <taxon>Basidiomycota</taxon>
        <taxon>Agaricomycotina</taxon>
        <taxon>Agaricomycetes</taxon>
        <taxon>Agaricomycetidae</taxon>
        <taxon>Agaricales</taxon>
        <taxon>Marasmiineae</taxon>
        <taxon>Omphalotaceae</taxon>
        <taxon>Lentinula</taxon>
    </lineage>
</organism>
<dbReference type="Proteomes" id="UP001163846">
    <property type="component" value="Unassembled WGS sequence"/>
</dbReference>
<gene>
    <name evidence="2" type="ORF">F5878DRAFT_339324</name>
</gene>
<evidence type="ECO:0000313" key="3">
    <source>
        <dbReference type="Proteomes" id="UP001163846"/>
    </source>
</evidence>
<name>A0AA38P233_9AGAR</name>
<keyword evidence="1" id="KW-0472">Membrane</keyword>
<protein>
    <submittedName>
        <fullName evidence="2">Uncharacterized protein</fullName>
    </submittedName>
</protein>
<evidence type="ECO:0000256" key="1">
    <source>
        <dbReference type="SAM" id="Phobius"/>
    </source>
</evidence>
<accession>A0AA38P233</accession>
<comment type="caution">
    <text evidence="2">The sequence shown here is derived from an EMBL/GenBank/DDBJ whole genome shotgun (WGS) entry which is preliminary data.</text>
</comment>
<keyword evidence="1" id="KW-0812">Transmembrane</keyword>
<sequence length="162" mass="18035">MLRLDSSLRLNNISNAFILLWIPVVWFFFSKIIIRGPTIVHMNRKLYVYAARVGSALGSVTFTGSERVTLPPWLSNDRPPAINVTSAVFCSLSFFSSGSQVQRTSVLVGSLRWALFFIASSRAFTTAAFLFLMLVSSEIPSTLVVLLTRPAWLYLIVPDVTT</sequence>
<keyword evidence="1" id="KW-1133">Transmembrane helix</keyword>
<dbReference type="EMBL" id="MU806478">
    <property type="protein sequence ID" value="KAJ3834849.1"/>
    <property type="molecule type" value="Genomic_DNA"/>
</dbReference>
<evidence type="ECO:0000313" key="2">
    <source>
        <dbReference type="EMBL" id="KAJ3834849.1"/>
    </source>
</evidence>
<dbReference type="AlphaFoldDB" id="A0AA38P233"/>
<feature type="transmembrane region" description="Helical" evidence="1">
    <location>
        <begin position="12"/>
        <end position="34"/>
    </location>
</feature>
<keyword evidence="3" id="KW-1185">Reference proteome</keyword>
<feature type="transmembrane region" description="Helical" evidence="1">
    <location>
        <begin position="113"/>
        <end position="133"/>
    </location>
</feature>
<reference evidence="2" key="1">
    <citation type="submission" date="2022-08" db="EMBL/GenBank/DDBJ databases">
        <authorList>
            <consortium name="DOE Joint Genome Institute"/>
            <person name="Min B."/>
            <person name="Riley R."/>
            <person name="Sierra-Patev S."/>
            <person name="Naranjo-Ortiz M."/>
            <person name="Looney B."/>
            <person name="Konkel Z."/>
            <person name="Slot J.C."/>
            <person name="Sakamoto Y."/>
            <person name="Steenwyk J.L."/>
            <person name="Rokas A."/>
            <person name="Carro J."/>
            <person name="Camarero S."/>
            <person name="Ferreira P."/>
            <person name="Molpeceres G."/>
            <person name="Ruiz-Duenas F.J."/>
            <person name="Serrano A."/>
            <person name="Henrissat B."/>
            <person name="Drula E."/>
            <person name="Hughes K.W."/>
            <person name="Mata J.L."/>
            <person name="Ishikawa N.K."/>
            <person name="Vargas-Isla R."/>
            <person name="Ushijima S."/>
            <person name="Smith C.A."/>
            <person name="Ahrendt S."/>
            <person name="Andreopoulos W."/>
            <person name="He G."/>
            <person name="Labutti K."/>
            <person name="Lipzen A."/>
            <person name="Ng V."/>
            <person name="Sandor L."/>
            <person name="Barry K."/>
            <person name="Martinez A.T."/>
            <person name="Xiao Y."/>
            <person name="Gibbons J.G."/>
            <person name="Terashima K."/>
            <person name="Hibbett D.S."/>
            <person name="Grigoriev I.V."/>
        </authorList>
    </citation>
    <scope>NUCLEOTIDE SEQUENCE</scope>
    <source>
        <strain evidence="2">TFB9207</strain>
    </source>
</reference>